<keyword evidence="6" id="KW-1185">Reference proteome</keyword>
<dbReference type="Proteomes" id="UP001403094">
    <property type="component" value="Unassembled WGS sequence"/>
</dbReference>
<evidence type="ECO:0000256" key="1">
    <source>
        <dbReference type="ARBA" id="ARBA00022603"/>
    </source>
</evidence>
<dbReference type="Gene3D" id="3.40.50.150">
    <property type="entry name" value="Vaccinia Virus protein VP39"/>
    <property type="match status" value="1"/>
</dbReference>
<name>A0ABP5GX54_9ACTN</name>
<keyword evidence="2" id="KW-0808">Transferase</keyword>
<dbReference type="PANTHER" id="PTHR43464:SF19">
    <property type="entry name" value="UBIQUINONE BIOSYNTHESIS O-METHYLTRANSFERASE, MITOCHONDRIAL"/>
    <property type="match status" value="1"/>
</dbReference>
<dbReference type="SUPFAM" id="SSF53335">
    <property type="entry name" value="S-adenosyl-L-methionine-dependent methyltransferases"/>
    <property type="match status" value="1"/>
</dbReference>
<dbReference type="InterPro" id="IPR025714">
    <property type="entry name" value="Methyltranfer_dom"/>
</dbReference>
<proteinExistence type="predicted"/>
<dbReference type="PANTHER" id="PTHR43464">
    <property type="entry name" value="METHYLTRANSFERASE"/>
    <property type="match status" value="1"/>
</dbReference>
<protein>
    <recommendedName>
        <fullName evidence="4">Methyltransferase domain-containing protein</fullName>
    </recommendedName>
</protein>
<accession>A0ABP5GX54</accession>
<feature type="domain" description="Methyltransferase" evidence="4">
    <location>
        <begin position="37"/>
        <end position="161"/>
    </location>
</feature>
<evidence type="ECO:0000313" key="6">
    <source>
        <dbReference type="Proteomes" id="UP001403094"/>
    </source>
</evidence>
<keyword evidence="1" id="KW-0489">Methyltransferase</keyword>
<evidence type="ECO:0000256" key="2">
    <source>
        <dbReference type="ARBA" id="ARBA00022679"/>
    </source>
</evidence>
<reference evidence="6" key="1">
    <citation type="journal article" date="2019" name="Int. J. Syst. Evol. Microbiol.">
        <title>The Global Catalogue of Microorganisms (GCM) 10K type strain sequencing project: providing services to taxonomists for standard genome sequencing and annotation.</title>
        <authorList>
            <consortium name="The Broad Institute Genomics Platform"/>
            <consortium name="The Broad Institute Genome Sequencing Center for Infectious Disease"/>
            <person name="Wu L."/>
            <person name="Ma J."/>
        </authorList>
    </citation>
    <scope>NUCLEOTIDE SEQUENCE [LARGE SCALE GENOMIC DNA]</scope>
    <source>
        <strain evidence="6">JCM 14549</strain>
    </source>
</reference>
<organism evidence="5 6">
    <name type="scientific">Streptomyces cheonanensis</name>
    <dbReference type="NCBI Taxonomy" id="312720"/>
    <lineage>
        <taxon>Bacteria</taxon>
        <taxon>Bacillati</taxon>
        <taxon>Actinomycetota</taxon>
        <taxon>Actinomycetes</taxon>
        <taxon>Kitasatosporales</taxon>
        <taxon>Streptomycetaceae</taxon>
        <taxon>Streptomyces</taxon>
    </lineage>
</organism>
<dbReference type="EMBL" id="BAAANQ010000007">
    <property type="protein sequence ID" value="GAA2057529.1"/>
    <property type="molecule type" value="Genomic_DNA"/>
</dbReference>
<evidence type="ECO:0000256" key="3">
    <source>
        <dbReference type="ARBA" id="ARBA00022691"/>
    </source>
</evidence>
<dbReference type="CDD" id="cd02440">
    <property type="entry name" value="AdoMet_MTases"/>
    <property type="match status" value="1"/>
</dbReference>
<sequence>MRDMQPSTITAYLLANRAFVAPTVEQAVGALELAGRTRLLDAGTGAGGGLVALARAGDPAARVLGIDRNPQALALARAHAEEARVASRVETREGDLLEVLAEASAPGEGFDAIWASDVVWPGNFADPAAAVGALAGALSPGGVLALFSSNYYQAQFLPGHSRLQQKLRTASELNWGIPGGGPTHYERHVHWAVAAGLRNVRVRVLPRVAFPVDDDPTARPYLERVVWPELLDAARGKGREAGMDDGELELAEALLTPGSDRYLLDEPGYYLVHSMLLVTGER</sequence>
<dbReference type="Pfam" id="PF13847">
    <property type="entry name" value="Methyltransf_31"/>
    <property type="match status" value="1"/>
</dbReference>
<dbReference type="InterPro" id="IPR029063">
    <property type="entry name" value="SAM-dependent_MTases_sf"/>
</dbReference>
<gene>
    <name evidence="5" type="ORF">GCM10009757_36420</name>
</gene>
<evidence type="ECO:0000259" key="4">
    <source>
        <dbReference type="Pfam" id="PF13847"/>
    </source>
</evidence>
<keyword evidence="3" id="KW-0949">S-adenosyl-L-methionine</keyword>
<evidence type="ECO:0000313" key="5">
    <source>
        <dbReference type="EMBL" id="GAA2057529.1"/>
    </source>
</evidence>
<comment type="caution">
    <text evidence="5">The sequence shown here is derived from an EMBL/GenBank/DDBJ whole genome shotgun (WGS) entry which is preliminary data.</text>
</comment>